<gene>
    <name evidence="2" type="ORF">PLgW1_12</name>
</gene>
<dbReference type="Proteomes" id="UP000251251">
    <property type="component" value="Segment"/>
</dbReference>
<organism evidence="2 3">
    <name type="scientific">Lactococcus phage PLgW-1</name>
    <dbReference type="NCBI Taxonomy" id="1983536"/>
    <lineage>
        <taxon>Viruses</taxon>
        <taxon>Duplodnaviria</taxon>
        <taxon>Heunggongvirae</taxon>
        <taxon>Uroviricota</taxon>
        <taxon>Caudoviricetes</taxon>
        <taxon>Uwajimavirus</taxon>
        <taxon>Uwajimavirus PLgW1</taxon>
    </lineage>
</organism>
<reference evidence="2" key="1">
    <citation type="submission" date="2017-04" db="EMBL/GenBank/DDBJ databases">
        <title>Genome sequence and comparative analysis of three virulent Lactococcus garvieae phages, novel phages with genome architecture linking the 936 group phages of Lactococcus lactis.</title>
        <authorList>
            <person name="Hoai T.D."/>
            <person name="Nishiki I."/>
            <person name="Yoshida T."/>
            <person name="Nakai T."/>
        </authorList>
    </citation>
    <scope>NUCLEOTIDE SEQUENCE [LARGE SCALE GENOMIC DNA]</scope>
</reference>
<dbReference type="Pfam" id="PF06488">
    <property type="entry name" value="L_lac_phage_MSP"/>
    <property type="match status" value="1"/>
</dbReference>
<proteinExistence type="predicted"/>
<dbReference type="EMBL" id="KY888143">
    <property type="protein sequence ID" value="ARQ94823.1"/>
    <property type="molecule type" value="Genomic_DNA"/>
</dbReference>
<evidence type="ECO:0000259" key="1">
    <source>
        <dbReference type="Pfam" id="PF06488"/>
    </source>
</evidence>
<evidence type="ECO:0000313" key="3">
    <source>
        <dbReference type="Proteomes" id="UP000251251"/>
    </source>
</evidence>
<sequence>MKLNYDPREIFYGNEALVVADVAKGTDGKIETSNIKLVTGLVSVGAMEDQAETTNYPADDVPDHGFKKGATLLQGSMTFIQTSQALREDLMGWVATDNKLGYSPTGNFKTKLVQYLIKGKRRNMNTGLVEEGWRVVIYPQLTPTKEATNESETDSVDGVDPIKWEVAVQATASDIYTNKGYKVPQIEFTIWGEQAKAYEKKMKENLFILLPDTVIEG</sequence>
<feature type="domain" description="Phage tail tube protein N-terminal" evidence="1">
    <location>
        <begin position="1"/>
        <end position="216"/>
    </location>
</feature>
<accession>A0A2Z2GNE3</accession>
<evidence type="ECO:0000313" key="2">
    <source>
        <dbReference type="EMBL" id="ARQ94823.1"/>
    </source>
</evidence>
<protein>
    <submittedName>
        <fullName evidence="2">Major tail protein</fullName>
    </submittedName>
</protein>
<dbReference type="InterPro" id="IPR046764">
    <property type="entry name" value="L_lac_phage_MSP_N"/>
</dbReference>
<keyword evidence="3" id="KW-1185">Reference proteome</keyword>
<name>A0A2Z2GNE3_9CAUD</name>